<dbReference type="AlphaFoldDB" id="A0A2P2BZB5"/>
<dbReference type="EMBL" id="CZKA01000015">
    <property type="protein sequence ID" value="CUR55074.1"/>
    <property type="molecule type" value="Genomic_DNA"/>
</dbReference>
<evidence type="ECO:0000313" key="1">
    <source>
        <dbReference type="EMBL" id="CUR55074.1"/>
    </source>
</evidence>
<sequence>MGSMRPPGPGVSVLFSVTIRLSGGFYRCLGNSRET</sequence>
<gene>
    <name evidence="1" type="ORF">NOCA2220265</name>
</gene>
<accession>A0A2P2BZB5</accession>
<reference evidence="1" key="1">
    <citation type="submission" date="2015-08" db="EMBL/GenBank/DDBJ databases">
        <authorList>
            <person name="Babu N.S."/>
            <person name="Beckwith C.J."/>
            <person name="Beseler K.G."/>
            <person name="Brison A."/>
            <person name="Carone J.V."/>
            <person name="Caskin T.P."/>
            <person name="Diamond M."/>
            <person name="Durham M.E."/>
            <person name="Foxe J.M."/>
            <person name="Go M."/>
            <person name="Henderson B.A."/>
            <person name="Jones I.B."/>
            <person name="McGettigan J.A."/>
            <person name="Micheletti S.J."/>
            <person name="Nasrallah M.E."/>
            <person name="Ortiz D."/>
            <person name="Piller C.R."/>
            <person name="Privatt S.R."/>
            <person name="Schneider S.L."/>
            <person name="Sharp S."/>
            <person name="Smith T.C."/>
            <person name="Stanton J.D."/>
            <person name="Ullery H.E."/>
            <person name="Wilson R.J."/>
            <person name="Serrano M.G."/>
            <person name="Buck G."/>
            <person name="Lee V."/>
            <person name="Wang Y."/>
            <person name="Carvalho R."/>
            <person name="Voegtly L."/>
            <person name="Shi R."/>
            <person name="Duckworth R."/>
            <person name="Johnson A."/>
            <person name="Loviza R."/>
            <person name="Walstead R."/>
            <person name="Shah Z."/>
            <person name="Kiflezghi M."/>
            <person name="Wade K."/>
            <person name="Ball S.L."/>
            <person name="Bradley K.W."/>
            <person name="Asai D.J."/>
            <person name="Bowman C.A."/>
            <person name="Russell D.A."/>
            <person name="Pope W.H."/>
            <person name="Jacobs-Sera D."/>
            <person name="Hendrix R.W."/>
            <person name="Hatfull G.F."/>
        </authorList>
    </citation>
    <scope>NUCLEOTIDE SEQUENCE</scope>
</reference>
<organism evidence="1">
    <name type="scientific">metagenome</name>
    <dbReference type="NCBI Taxonomy" id="256318"/>
    <lineage>
        <taxon>unclassified sequences</taxon>
        <taxon>metagenomes</taxon>
    </lineage>
</organism>
<name>A0A2P2BZB5_9ZZZZ</name>
<protein>
    <submittedName>
        <fullName evidence="1">Uncharacterized protein</fullName>
    </submittedName>
</protein>
<proteinExistence type="predicted"/>